<dbReference type="AlphaFoldDB" id="L8EAE0"/>
<dbReference type="ChiTaRS" id="GRK3">
    <property type="organism name" value="human"/>
</dbReference>
<gene>
    <name evidence="1" type="primary">ADRBK2</name>
</gene>
<reference evidence="1" key="1">
    <citation type="journal article" date="2013" name="PLoS ONE">
        <title>Direct detection of alternative open reading frames translation products in human significantly expands the proteome.</title>
        <authorList>
            <person name="Vanderperre B."/>
            <person name="Lucier J.-F."/>
            <person name="Motard J."/>
            <person name="Tremblay G."/>
            <person name="Vanderperre S."/>
            <person name="Wisztorski M."/>
            <person name="Salzet M."/>
            <person name="Boisvert F.-M."/>
            <person name="Roucou X."/>
        </authorList>
    </citation>
    <scope>NUCLEOTIDE SEQUENCE</scope>
</reference>
<evidence type="ECO:0000313" key="1">
    <source>
        <dbReference type="EMBL" id="CCQ43303.1"/>
    </source>
</evidence>
<dbReference type="EMBL" id="HF583806">
    <property type="protein sequence ID" value="CCQ43303.1"/>
    <property type="molecule type" value="Genomic_DNA"/>
</dbReference>
<sequence length="64" mass="7189">MGAHWFSFFVIFKYDFSTKLLEVSLLCHHSCKVLMPLIGPFTDVTISGPMFKKKGLAGHDGSRL</sequence>
<protein>
    <submittedName>
        <fullName evidence="1">Alternative protein ADRBK2</fullName>
    </submittedName>
</protein>
<organism evidence="1">
    <name type="scientific">Homo sapiens</name>
    <name type="common">Human</name>
    <dbReference type="NCBI Taxonomy" id="9606"/>
    <lineage>
        <taxon>Eukaryota</taxon>
        <taxon>Metazoa</taxon>
        <taxon>Chordata</taxon>
        <taxon>Craniata</taxon>
        <taxon>Vertebrata</taxon>
        <taxon>Euteleostomi</taxon>
        <taxon>Mammalia</taxon>
        <taxon>Eutheria</taxon>
        <taxon>Euarchontoglires</taxon>
        <taxon>Primates</taxon>
        <taxon>Haplorrhini</taxon>
        <taxon>Catarrhini</taxon>
        <taxon>Hominidae</taxon>
        <taxon>Homo</taxon>
    </lineage>
</organism>
<name>L8EAE0_HUMAN</name>
<proteinExistence type="predicted"/>
<accession>L8EAE0</accession>